<sequence length="72" mass="7185">MAPDPQCAALAAAKTRTGLSYADIASKIGSTEARVTELCTGANRPTAAEFAALAKALDITSPPPANSSHATA</sequence>
<proteinExistence type="predicted"/>
<organism evidence="1 2">
    <name type="scientific">Coprinopsis marcescibilis</name>
    <name type="common">Agaric fungus</name>
    <name type="synonym">Psathyrella marcescibilis</name>
    <dbReference type="NCBI Taxonomy" id="230819"/>
    <lineage>
        <taxon>Eukaryota</taxon>
        <taxon>Fungi</taxon>
        <taxon>Dikarya</taxon>
        <taxon>Basidiomycota</taxon>
        <taxon>Agaricomycotina</taxon>
        <taxon>Agaricomycetes</taxon>
        <taxon>Agaricomycetidae</taxon>
        <taxon>Agaricales</taxon>
        <taxon>Agaricineae</taxon>
        <taxon>Psathyrellaceae</taxon>
        <taxon>Coprinopsis</taxon>
    </lineage>
</organism>
<dbReference type="AlphaFoldDB" id="A0A5C3KEI8"/>
<keyword evidence="2" id="KW-1185">Reference proteome</keyword>
<dbReference type="SUPFAM" id="SSF47413">
    <property type="entry name" value="lambda repressor-like DNA-binding domains"/>
    <property type="match status" value="1"/>
</dbReference>
<evidence type="ECO:0008006" key="3">
    <source>
        <dbReference type="Google" id="ProtNLM"/>
    </source>
</evidence>
<dbReference type="Proteomes" id="UP000307440">
    <property type="component" value="Unassembled WGS sequence"/>
</dbReference>
<evidence type="ECO:0000313" key="1">
    <source>
        <dbReference type="EMBL" id="TFK18440.1"/>
    </source>
</evidence>
<protein>
    <recommendedName>
        <fullName evidence="3">HTH cro/C1-type domain-containing protein</fullName>
    </recommendedName>
</protein>
<dbReference type="InterPro" id="IPR010982">
    <property type="entry name" value="Lambda_DNA-bd_dom_sf"/>
</dbReference>
<reference evidence="1 2" key="1">
    <citation type="journal article" date="2019" name="Nat. Ecol. Evol.">
        <title>Megaphylogeny resolves global patterns of mushroom evolution.</title>
        <authorList>
            <person name="Varga T."/>
            <person name="Krizsan K."/>
            <person name="Foldi C."/>
            <person name="Dima B."/>
            <person name="Sanchez-Garcia M."/>
            <person name="Sanchez-Ramirez S."/>
            <person name="Szollosi G.J."/>
            <person name="Szarkandi J.G."/>
            <person name="Papp V."/>
            <person name="Albert L."/>
            <person name="Andreopoulos W."/>
            <person name="Angelini C."/>
            <person name="Antonin V."/>
            <person name="Barry K.W."/>
            <person name="Bougher N.L."/>
            <person name="Buchanan P."/>
            <person name="Buyck B."/>
            <person name="Bense V."/>
            <person name="Catcheside P."/>
            <person name="Chovatia M."/>
            <person name="Cooper J."/>
            <person name="Damon W."/>
            <person name="Desjardin D."/>
            <person name="Finy P."/>
            <person name="Geml J."/>
            <person name="Haridas S."/>
            <person name="Hughes K."/>
            <person name="Justo A."/>
            <person name="Karasinski D."/>
            <person name="Kautmanova I."/>
            <person name="Kiss B."/>
            <person name="Kocsube S."/>
            <person name="Kotiranta H."/>
            <person name="LaButti K.M."/>
            <person name="Lechner B.E."/>
            <person name="Liimatainen K."/>
            <person name="Lipzen A."/>
            <person name="Lukacs Z."/>
            <person name="Mihaltcheva S."/>
            <person name="Morgado L.N."/>
            <person name="Niskanen T."/>
            <person name="Noordeloos M.E."/>
            <person name="Ohm R.A."/>
            <person name="Ortiz-Santana B."/>
            <person name="Ovrebo C."/>
            <person name="Racz N."/>
            <person name="Riley R."/>
            <person name="Savchenko A."/>
            <person name="Shiryaev A."/>
            <person name="Soop K."/>
            <person name="Spirin V."/>
            <person name="Szebenyi C."/>
            <person name="Tomsovsky M."/>
            <person name="Tulloss R.E."/>
            <person name="Uehling J."/>
            <person name="Grigoriev I.V."/>
            <person name="Vagvolgyi C."/>
            <person name="Papp T."/>
            <person name="Martin F.M."/>
            <person name="Miettinen O."/>
            <person name="Hibbett D.S."/>
            <person name="Nagy L.G."/>
        </authorList>
    </citation>
    <scope>NUCLEOTIDE SEQUENCE [LARGE SCALE GENOMIC DNA]</scope>
    <source>
        <strain evidence="1 2">CBS 121175</strain>
    </source>
</reference>
<dbReference type="GO" id="GO:0003677">
    <property type="term" value="F:DNA binding"/>
    <property type="evidence" value="ECO:0007669"/>
    <property type="project" value="InterPro"/>
</dbReference>
<gene>
    <name evidence="1" type="ORF">FA15DRAFT_760610</name>
</gene>
<dbReference type="Pfam" id="PF13560">
    <property type="entry name" value="HTH_31"/>
    <property type="match status" value="1"/>
</dbReference>
<evidence type="ECO:0000313" key="2">
    <source>
        <dbReference type="Proteomes" id="UP000307440"/>
    </source>
</evidence>
<accession>A0A5C3KEI8</accession>
<name>A0A5C3KEI8_COPMA</name>
<dbReference type="OrthoDB" id="3226546at2759"/>
<dbReference type="EMBL" id="ML210401">
    <property type="protein sequence ID" value="TFK18440.1"/>
    <property type="molecule type" value="Genomic_DNA"/>
</dbReference>
<dbReference type="Gene3D" id="1.10.260.40">
    <property type="entry name" value="lambda repressor-like DNA-binding domains"/>
    <property type="match status" value="1"/>
</dbReference>